<evidence type="ECO:0000256" key="1">
    <source>
        <dbReference type="SAM" id="MobiDB-lite"/>
    </source>
</evidence>
<dbReference type="EMBL" id="CAJPWZ010000169">
    <property type="protein sequence ID" value="CAG2187432.1"/>
    <property type="molecule type" value="Genomic_DNA"/>
</dbReference>
<proteinExistence type="predicted"/>
<gene>
    <name evidence="2" type="ORF">MEDL_2907</name>
</gene>
<comment type="caution">
    <text evidence="2">The sequence shown here is derived from an EMBL/GenBank/DDBJ whole genome shotgun (WGS) entry which is preliminary data.</text>
</comment>
<dbReference type="AlphaFoldDB" id="A0A8S3PWR8"/>
<evidence type="ECO:0000313" key="3">
    <source>
        <dbReference type="Proteomes" id="UP000683360"/>
    </source>
</evidence>
<feature type="compositionally biased region" description="Polar residues" evidence="1">
    <location>
        <begin position="82"/>
        <end position="92"/>
    </location>
</feature>
<evidence type="ECO:0000313" key="2">
    <source>
        <dbReference type="EMBL" id="CAG2187432.1"/>
    </source>
</evidence>
<organism evidence="2 3">
    <name type="scientific">Mytilus edulis</name>
    <name type="common">Blue mussel</name>
    <dbReference type="NCBI Taxonomy" id="6550"/>
    <lineage>
        <taxon>Eukaryota</taxon>
        <taxon>Metazoa</taxon>
        <taxon>Spiralia</taxon>
        <taxon>Lophotrochozoa</taxon>
        <taxon>Mollusca</taxon>
        <taxon>Bivalvia</taxon>
        <taxon>Autobranchia</taxon>
        <taxon>Pteriomorphia</taxon>
        <taxon>Mytilida</taxon>
        <taxon>Mytiloidea</taxon>
        <taxon>Mytilidae</taxon>
        <taxon>Mytilinae</taxon>
        <taxon>Mytilus</taxon>
    </lineage>
</organism>
<name>A0A8S3PWR8_MYTED</name>
<feature type="region of interest" description="Disordered" evidence="1">
    <location>
        <begin position="72"/>
        <end position="94"/>
    </location>
</feature>
<accession>A0A8S3PWR8</accession>
<sequence>MGYFTNLPATFKAYLDSLPEGLKMTLYIKEVPKGYSVMLLYSPDTSDVKSNQLCSIKTEPNTAENMFINDSKPVTPAKRVPDSTSTLPSSTKGKLRSIKTVPNLHVKSQTLPTKRPANTPVKSVAKSKRTTVQQRSVSTYNLPKPVTKSPIPKQYFNMNNTYKQLAQSENWTCRAFKTPLGWYRFLQNQLTGHRTAVHTATTNKSTDKTVYLSQDRAMPSIISYVTRYPEVKDPMTSQQKQCFVSAITERIYHDMSLSEL</sequence>
<dbReference type="Proteomes" id="UP000683360">
    <property type="component" value="Unassembled WGS sequence"/>
</dbReference>
<keyword evidence="3" id="KW-1185">Reference proteome</keyword>
<reference evidence="2" key="1">
    <citation type="submission" date="2021-03" db="EMBL/GenBank/DDBJ databases">
        <authorList>
            <person name="Bekaert M."/>
        </authorList>
    </citation>
    <scope>NUCLEOTIDE SEQUENCE</scope>
</reference>
<protein>
    <submittedName>
        <fullName evidence="2">Uncharacterized protein</fullName>
    </submittedName>
</protein>
<feature type="region of interest" description="Disordered" evidence="1">
    <location>
        <begin position="110"/>
        <end position="136"/>
    </location>
</feature>